<dbReference type="Proteomes" id="UP000230903">
    <property type="component" value="Unassembled WGS sequence"/>
</dbReference>
<name>A0A2H0UP69_9BACT</name>
<feature type="compositionally biased region" description="Acidic residues" evidence="1">
    <location>
        <begin position="200"/>
        <end position="209"/>
    </location>
</feature>
<reference evidence="4" key="1">
    <citation type="submission" date="2017-09" db="EMBL/GenBank/DDBJ databases">
        <title>Depth-based differentiation of microbial function through sediment-hosted aquifers and enrichment of novel symbionts in the deep terrestrial subsurface.</title>
        <authorList>
            <person name="Probst A.J."/>
            <person name="Ladd B."/>
            <person name="Jarett J.K."/>
            <person name="Geller-Mcgrath D.E."/>
            <person name="Sieber C.M.K."/>
            <person name="Emerson J.B."/>
            <person name="Anantharaman K."/>
            <person name="Thomas B.C."/>
            <person name="Malmstrom R."/>
            <person name="Stieglmeier M."/>
            <person name="Klingl A."/>
            <person name="Woyke T."/>
            <person name="Ryan C.M."/>
            <person name="Banfield J.F."/>
        </authorList>
    </citation>
    <scope>NUCLEOTIDE SEQUENCE [LARGE SCALE GENOMIC DNA]</scope>
</reference>
<evidence type="ECO:0000259" key="2">
    <source>
        <dbReference type="PROSITE" id="PS51688"/>
    </source>
</evidence>
<sequence length="263" mass="28613">MRITNTGNVGIGTTSPSTKLSVAGTVGFSGLTASVGAGSLCLSANNEVVFNSGSDNCLSSTRNTKHDITPLSLDAVDILNALEPVSFIYNGTDRVRYGFIAETTASIDEMLATYNAEGDVTGIDDRSILSVLVRAFQEFYGFVMSRFEAQDERIEALEARIQELEAREGIEGPQPEEESTPEEESDNEEPETESPPAESNDTDEEIIEETPDKNITEDPVVDEVVEEEIEEEPEITEPVQEEVVEEEVAEEPIETPVTDTPEA</sequence>
<organism evidence="3 4">
    <name type="scientific">Candidatus Harrisonbacteria bacterium CG10_big_fil_rev_8_21_14_0_10_45_28</name>
    <dbReference type="NCBI Taxonomy" id="1974586"/>
    <lineage>
        <taxon>Bacteria</taxon>
        <taxon>Candidatus Harrisoniibacteriota</taxon>
    </lineage>
</organism>
<dbReference type="Pfam" id="PF13884">
    <property type="entry name" value="Peptidase_S74"/>
    <property type="match status" value="1"/>
</dbReference>
<feature type="compositionally biased region" description="Acidic residues" evidence="1">
    <location>
        <begin position="219"/>
        <end position="253"/>
    </location>
</feature>
<evidence type="ECO:0000313" key="4">
    <source>
        <dbReference type="Proteomes" id="UP000230903"/>
    </source>
</evidence>
<protein>
    <recommendedName>
        <fullName evidence="2">Peptidase S74 domain-containing protein</fullName>
    </recommendedName>
</protein>
<evidence type="ECO:0000256" key="1">
    <source>
        <dbReference type="SAM" id="MobiDB-lite"/>
    </source>
</evidence>
<dbReference type="PROSITE" id="PS51688">
    <property type="entry name" value="ICA"/>
    <property type="match status" value="1"/>
</dbReference>
<feature type="domain" description="Peptidase S74" evidence="2">
    <location>
        <begin position="60"/>
        <end position="161"/>
    </location>
</feature>
<feature type="compositionally biased region" description="Acidic residues" evidence="1">
    <location>
        <begin position="174"/>
        <end position="192"/>
    </location>
</feature>
<dbReference type="AlphaFoldDB" id="A0A2H0UP69"/>
<evidence type="ECO:0000313" key="3">
    <source>
        <dbReference type="EMBL" id="PIR87575.1"/>
    </source>
</evidence>
<accession>A0A2H0UP69</accession>
<proteinExistence type="predicted"/>
<feature type="region of interest" description="Disordered" evidence="1">
    <location>
        <begin position="165"/>
        <end position="263"/>
    </location>
</feature>
<feature type="compositionally biased region" description="Low complexity" evidence="1">
    <location>
        <begin position="254"/>
        <end position="263"/>
    </location>
</feature>
<dbReference type="EMBL" id="PFBC01000061">
    <property type="protein sequence ID" value="PIR87575.1"/>
    <property type="molecule type" value="Genomic_DNA"/>
</dbReference>
<comment type="caution">
    <text evidence="3">The sequence shown here is derived from an EMBL/GenBank/DDBJ whole genome shotgun (WGS) entry which is preliminary data.</text>
</comment>
<gene>
    <name evidence="3" type="ORF">COU10_03955</name>
</gene>
<dbReference type="InterPro" id="IPR030392">
    <property type="entry name" value="S74_ICA"/>
</dbReference>